<dbReference type="RefSeq" id="WP_052288122.1">
    <property type="nucleotide sequence ID" value="NZ_QVFV01000001.1"/>
</dbReference>
<protein>
    <submittedName>
        <fullName evidence="7">Efflux RND transporter periplasmic adaptor subunit</fullName>
    </submittedName>
</protein>
<keyword evidence="4" id="KW-1133">Transmembrane helix</keyword>
<accession>A0A4Q7EG74</accession>
<comment type="similarity">
    <text evidence="1">Belongs to the membrane fusion protein (MFP) (TC 8.A.1) family.</text>
</comment>
<evidence type="ECO:0000259" key="5">
    <source>
        <dbReference type="Pfam" id="PF25881"/>
    </source>
</evidence>
<dbReference type="Gene3D" id="2.40.30.170">
    <property type="match status" value="1"/>
</dbReference>
<dbReference type="EMBL" id="QVFV01000001">
    <property type="protein sequence ID" value="RZM82046.1"/>
    <property type="molecule type" value="Genomic_DNA"/>
</dbReference>
<evidence type="ECO:0000256" key="2">
    <source>
        <dbReference type="SAM" id="Coils"/>
    </source>
</evidence>
<dbReference type="GO" id="GO:0015562">
    <property type="term" value="F:efflux transmembrane transporter activity"/>
    <property type="evidence" value="ECO:0007669"/>
    <property type="project" value="TreeGrafter"/>
</dbReference>
<dbReference type="PANTHER" id="PTHR30469">
    <property type="entry name" value="MULTIDRUG RESISTANCE PROTEIN MDTA"/>
    <property type="match status" value="1"/>
</dbReference>
<feature type="coiled-coil region" evidence="2">
    <location>
        <begin position="126"/>
        <end position="179"/>
    </location>
</feature>
<keyword evidence="4" id="KW-0812">Transmembrane</keyword>
<dbReference type="GO" id="GO:1990281">
    <property type="term" value="C:efflux pump complex"/>
    <property type="evidence" value="ECO:0007669"/>
    <property type="project" value="TreeGrafter"/>
</dbReference>
<keyword evidence="2" id="KW-0175">Coiled coil</keyword>
<dbReference type="Gene3D" id="1.10.287.470">
    <property type="entry name" value="Helix hairpin bin"/>
    <property type="match status" value="2"/>
</dbReference>
<feature type="region of interest" description="Disordered" evidence="3">
    <location>
        <begin position="1"/>
        <end position="25"/>
    </location>
</feature>
<dbReference type="Proteomes" id="UP000292459">
    <property type="component" value="Unassembled WGS sequence"/>
</dbReference>
<dbReference type="Pfam" id="PF25881">
    <property type="entry name" value="HH_YBHG"/>
    <property type="match status" value="1"/>
</dbReference>
<evidence type="ECO:0000313" key="7">
    <source>
        <dbReference type="EMBL" id="RZM82046.1"/>
    </source>
</evidence>
<dbReference type="NCBIfam" id="TIGR01730">
    <property type="entry name" value="RND_mfp"/>
    <property type="match status" value="1"/>
</dbReference>
<dbReference type="OrthoDB" id="266524at2"/>
<evidence type="ECO:0000256" key="4">
    <source>
        <dbReference type="SAM" id="Phobius"/>
    </source>
</evidence>
<feature type="transmembrane region" description="Helical" evidence="4">
    <location>
        <begin position="32"/>
        <end position="52"/>
    </location>
</feature>
<sequence length="449" mass="47948">MVSPSRTLPSAPATPDRPSHSPATPRWRRYRWGLVPGAIALLVGGIALYRIVGPTDAPPELTAALPVEAVTVDAVSEYTTQREYTGELVAGRSSQLGFERPGTVVTVLVDEGDRVVAGQPLARLDIRTLAAQRQQLAAQQAAAQAQLQELEVGPRQEDIATAQATVAEIEQQLALATLQRDRRADLHARGAISREELDREVFNTSALESRLAQAQSQLRELQNGTRIEQLAAQTAQVDQAAASLRQVEVDLDKSVLRAPFDGVVSARSVDEGGVVAGGQTVLSLVEAGPLEAKVGVPPAVADTLREGETVTVTVSDRPYSATITALLPELDATSRTVTVVLQVAAADLTVGQTVRLRLTATQPTEGIWLPTTALVPSERGLWSVYVLTEPETESPDEATDVYSVSRRDVEVVHTEGDRALVRGTLQPGEPTITSGAHRMVPGQLVQWAP</sequence>
<dbReference type="InterPro" id="IPR058792">
    <property type="entry name" value="Beta-barrel_RND_2"/>
</dbReference>
<dbReference type="Pfam" id="PF25954">
    <property type="entry name" value="Beta-barrel_RND_2"/>
    <property type="match status" value="1"/>
</dbReference>
<dbReference type="PANTHER" id="PTHR30469:SF15">
    <property type="entry name" value="HLYD FAMILY OF SECRETION PROTEINS"/>
    <property type="match status" value="1"/>
</dbReference>
<name>A0A4Q7EG74_9CYAN</name>
<evidence type="ECO:0000256" key="1">
    <source>
        <dbReference type="ARBA" id="ARBA00009477"/>
    </source>
</evidence>
<proteinExistence type="inferred from homology"/>
<dbReference type="Gene3D" id="2.40.50.100">
    <property type="match status" value="2"/>
</dbReference>
<organism evidence="7 8">
    <name type="scientific">Leptolyngbya iicbica LK</name>
    <dbReference type="NCBI Taxonomy" id="2294035"/>
    <lineage>
        <taxon>Bacteria</taxon>
        <taxon>Bacillati</taxon>
        <taxon>Cyanobacteriota</taxon>
        <taxon>Cyanophyceae</taxon>
        <taxon>Leptolyngbyales</taxon>
        <taxon>Leptolyngbyaceae</taxon>
        <taxon>Leptolyngbya group</taxon>
        <taxon>Leptolyngbya</taxon>
        <taxon>Leptolyngbya iicbica</taxon>
    </lineage>
</organism>
<keyword evidence="8" id="KW-1185">Reference proteome</keyword>
<feature type="domain" description="CusB-like beta-barrel" evidence="6">
    <location>
        <begin position="294"/>
        <end position="361"/>
    </location>
</feature>
<dbReference type="InterPro" id="IPR006143">
    <property type="entry name" value="RND_pump_MFP"/>
</dbReference>
<keyword evidence="4" id="KW-0472">Membrane</keyword>
<comment type="caution">
    <text evidence="7">The sequence shown here is derived from an EMBL/GenBank/DDBJ whole genome shotgun (WGS) entry which is preliminary data.</text>
</comment>
<gene>
    <name evidence="7" type="ORF">DYY88_01920</name>
</gene>
<dbReference type="Gene3D" id="2.40.420.20">
    <property type="match status" value="1"/>
</dbReference>
<dbReference type="InterPro" id="IPR059052">
    <property type="entry name" value="HH_YbhG-like"/>
</dbReference>
<evidence type="ECO:0000313" key="8">
    <source>
        <dbReference type="Proteomes" id="UP000292459"/>
    </source>
</evidence>
<feature type="domain" description="YbhG-like alpha-helical hairpin" evidence="5">
    <location>
        <begin position="131"/>
        <end position="252"/>
    </location>
</feature>
<dbReference type="SUPFAM" id="SSF111369">
    <property type="entry name" value="HlyD-like secretion proteins"/>
    <property type="match status" value="2"/>
</dbReference>
<evidence type="ECO:0000259" key="6">
    <source>
        <dbReference type="Pfam" id="PF25954"/>
    </source>
</evidence>
<evidence type="ECO:0000256" key="3">
    <source>
        <dbReference type="SAM" id="MobiDB-lite"/>
    </source>
</evidence>
<dbReference type="AlphaFoldDB" id="A0A4Q7EG74"/>
<reference evidence="7 8" key="1">
    <citation type="submission" date="2018-11" db="EMBL/GenBank/DDBJ databases">
        <title>Whole genome sequencing of an environmental sample.</title>
        <authorList>
            <person name="Sarangi A.N."/>
            <person name="Singh D."/>
            <person name="Tripathy S."/>
        </authorList>
    </citation>
    <scope>NUCLEOTIDE SEQUENCE [LARGE SCALE GENOMIC DNA]</scope>
    <source>
        <strain evidence="7 8">Lakshadweep</strain>
    </source>
</reference>